<dbReference type="InterPro" id="IPR004715">
    <property type="entry name" value="PTS_IIA_fruc"/>
</dbReference>
<dbReference type="SUPFAM" id="SSF55804">
    <property type="entry name" value="Phoshotransferase/anion transport protein"/>
    <property type="match status" value="1"/>
</dbReference>
<evidence type="ECO:0000256" key="4">
    <source>
        <dbReference type="ARBA" id="ARBA00022679"/>
    </source>
</evidence>
<dbReference type="PROSITE" id="PS51094">
    <property type="entry name" value="PTS_EIIA_TYPE_2"/>
    <property type="match status" value="1"/>
</dbReference>
<gene>
    <name evidence="7" type="ORF">JZO70_07545</name>
</gene>
<reference evidence="7 8" key="1">
    <citation type="submission" date="2021-03" db="EMBL/GenBank/DDBJ databases">
        <title>Enterococcal diversity collection.</title>
        <authorList>
            <person name="Gilmore M.S."/>
            <person name="Schwartzman J."/>
            <person name="Van Tyne D."/>
            <person name="Martin M."/>
            <person name="Earl A.M."/>
            <person name="Manson A.L."/>
            <person name="Straub T."/>
            <person name="Salamzade R."/>
            <person name="Saavedra J."/>
            <person name="Lebreton F."/>
            <person name="Prichula J."/>
            <person name="Schaufler K."/>
            <person name="Gaca A."/>
            <person name="Sgardioli B."/>
            <person name="Wagenaar J."/>
            <person name="Strong T."/>
        </authorList>
    </citation>
    <scope>NUCLEOTIDE SEQUENCE [LARGE SCALE GENOMIC DNA]</scope>
    <source>
        <strain evidence="7 8">669A</strain>
    </source>
</reference>
<evidence type="ECO:0000256" key="3">
    <source>
        <dbReference type="ARBA" id="ARBA00022597"/>
    </source>
</evidence>
<dbReference type="Pfam" id="PF00359">
    <property type="entry name" value="PTS_EIIA_2"/>
    <property type="match status" value="1"/>
</dbReference>
<sequence length="153" mass="16962">MENIELEKVIHEELMVIDSAASNKDQILSELAQLLCAKGYVEDADTFLADVYLREEEGETGIGQGIAIPHGKSQAVKETTVAIATLKNEIEWETLDDKGVKVVIMFAVKDSDANTTHVLLLQKIAILLANDQFIEQIKNVQTVDELFQLVIHS</sequence>
<comment type="caution">
    <text evidence="7">The sequence shown here is derived from an EMBL/GenBank/DDBJ whole genome shotgun (WGS) entry which is preliminary data.</text>
</comment>
<evidence type="ECO:0000259" key="6">
    <source>
        <dbReference type="PROSITE" id="PS51094"/>
    </source>
</evidence>
<dbReference type="Proteomes" id="UP000664601">
    <property type="component" value="Unassembled WGS sequence"/>
</dbReference>
<dbReference type="Gene3D" id="3.40.930.10">
    <property type="entry name" value="Mannitol-specific EII, Chain A"/>
    <property type="match status" value="1"/>
</dbReference>
<name>A0ABS3L8Q7_9ENTE</name>
<keyword evidence="4" id="KW-0808">Transferase</keyword>
<protein>
    <submittedName>
        <fullName evidence="7">PTS sugar transporter subunit IIA</fullName>
    </submittedName>
</protein>
<evidence type="ECO:0000313" key="7">
    <source>
        <dbReference type="EMBL" id="MBO1306009.1"/>
    </source>
</evidence>
<proteinExistence type="predicted"/>
<organism evidence="7 8">
    <name type="scientific">Candidatus Enterococcus moelleringii</name>
    <dbReference type="NCBI Taxonomy" id="2815325"/>
    <lineage>
        <taxon>Bacteria</taxon>
        <taxon>Bacillati</taxon>
        <taxon>Bacillota</taxon>
        <taxon>Bacilli</taxon>
        <taxon>Lactobacillales</taxon>
        <taxon>Enterococcaceae</taxon>
        <taxon>Enterococcus</taxon>
    </lineage>
</organism>
<dbReference type="CDD" id="cd00211">
    <property type="entry name" value="PTS_IIA_fru"/>
    <property type="match status" value="1"/>
</dbReference>
<evidence type="ECO:0000256" key="5">
    <source>
        <dbReference type="ARBA" id="ARBA00022683"/>
    </source>
</evidence>
<keyword evidence="5" id="KW-0598">Phosphotransferase system</keyword>
<dbReference type="InterPro" id="IPR002178">
    <property type="entry name" value="PTS_EIIA_type-2_dom"/>
</dbReference>
<evidence type="ECO:0000313" key="8">
    <source>
        <dbReference type="Proteomes" id="UP000664601"/>
    </source>
</evidence>
<dbReference type="PANTHER" id="PTHR47738:SF2">
    <property type="entry name" value="PTS SYSTEM FRUCTOSE-LIKE EIIA COMPONENT"/>
    <property type="match status" value="1"/>
</dbReference>
<dbReference type="EMBL" id="JAFREM010000012">
    <property type="protein sequence ID" value="MBO1306009.1"/>
    <property type="molecule type" value="Genomic_DNA"/>
</dbReference>
<dbReference type="PANTHER" id="PTHR47738">
    <property type="entry name" value="PTS SYSTEM FRUCTOSE-LIKE EIIA COMPONENT-RELATED"/>
    <property type="match status" value="1"/>
</dbReference>
<keyword evidence="1" id="KW-0813">Transport</keyword>
<dbReference type="InterPro" id="IPR051541">
    <property type="entry name" value="PTS_SugarTrans_NitroReg"/>
</dbReference>
<dbReference type="InterPro" id="IPR016152">
    <property type="entry name" value="PTrfase/Anion_transptr"/>
</dbReference>
<keyword evidence="8" id="KW-1185">Reference proteome</keyword>
<dbReference type="RefSeq" id="WP_207672939.1">
    <property type="nucleotide sequence ID" value="NZ_JAFREM010000012.1"/>
</dbReference>
<accession>A0ABS3L8Q7</accession>
<feature type="domain" description="PTS EIIA type-2" evidence="6">
    <location>
        <begin position="8"/>
        <end position="153"/>
    </location>
</feature>
<dbReference type="NCBIfam" id="TIGR00848">
    <property type="entry name" value="fruA"/>
    <property type="match status" value="1"/>
</dbReference>
<evidence type="ECO:0000256" key="2">
    <source>
        <dbReference type="ARBA" id="ARBA00022553"/>
    </source>
</evidence>
<keyword evidence="3 7" id="KW-0762">Sugar transport</keyword>
<keyword evidence="2" id="KW-0597">Phosphoprotein</keyword>
<evidence type="ECO:0000256" key="1">
    <source>
        <dbReference type="ARBA" id="ARBA00022448"/>
    </source>
</evidence>
<dbReference type="PROSITE" id="PS00372">
    <property type="entry name" value="PTS_EIIA_TYPE_2_HIS"/>
    <property type="match status" value="1"/>
</dbReference>